<evidence type="ECO:0000256" key="5">
    <source>
        <dbReference type="ARBA" id="ARBA00022597"/>
    </source>
</evidence>
<dbReference type="GO" id="GO:0140359">
    <property type="term" value="F:ABC-type transporter activity"/>
    <property type="evidence" value="ECO:0007669"/>
    <property type="project" value="InterPro"/>
</dbReference>
<comment type="similarity">
    <text evidence="2 11">Belongs to the ABC-2 integral membrane protein family.</text>
</comment>
<evidence type="ECO:0000256" key="1">
    <source>
        <dbReference type="ARBA" id="ARBA00004651"/>
    </source>
</evidence>
<dbReference type="PANTHER" id="PTHR30413:SF10">
    <property type="entry name" value="CAPSULE POLYSACCHARIDE EXPORT INNER-MEMBRANE PROTEIN CTRC"/>
    <property type="match status" value="1"/>
</dbReference>
<keyword evidence="10 11" id="KW-0472">Membrane</keyword>
<dbReference type="Pfam" id="PF01061">
    <property type="entry name" value="ABC2_membrane"/>
    <property type="match status" value="1"/>
</dbReference>
<dbReference type="GO" id="GO:0015774">
    <property type="term" value="P:polysaccharide transport"/>
    <property type="evidence" value="ECO:0007669"/>
    <property type="project" value="UniProtKB-KW"/>
</dbReference>
<dbReference type="Proteomes" id="UP000466024">
    <property type="component" value="Unassembled WGS sequence"/>
</dbReference>
<keyword evidence="8 11" id="KW-1133">Transmembrane helix</keyword>
<dbReference type="AlphaFoldDB" id="A0A640WGF0"/>
<dbReference type="InterPro" id="IPR000412">
    <property type="entry name" value="ABC_2_transport"/>
</dbReference>
<feature type="transmembrane region" description="Helical" evidence="11">
    <location>
        <begin position="219"/>
        <end position="238"/>
    </location>
</feature>
<dbReference type="PANTHER" id="PTHR30413">
    <property type="entry name" value="INNER MEMBRANE TRANSPORT PERMEASE"/>
    <property type="match status" value="1"/>
</dbReference>
<evidence type="ECO:0000259" key="12">
    <source>
        <dbReference type="PROSITE" id="PS51012"/>
    </source>
</evidence>
<keyword evidence="3 11" id="KW-0813">Transport</keyword>
<evidence type="ECO:0000313" key="14">
    <source>
        <dbReference type="Proteomes" id="UP000466024"/>
    </source>
</evidence>
<keyword evidence="5" id="KW-0762">Sugar transport</keyword>
<feature type="transmembrane region" description="Helical" evidence="11">
    <location>
        <begin position="44"/>
        <end position="63"/>
    </location>
</feature>
<evidence type="ECO:0000256" key="8">
    <source>
        <dbReference type="ARBA" id="ARBA00022989"/>
    </source>
</evidence>
<organism evidence="13 14">
    <name type="scientific">Salinicola corii</name>
    <dbReference type="NCBI Taxonomy" id="2606937"/>
    <lineage>
        <taxon>Bacteria</taxon>
        <taxon>Pseudomonadati</taxon>
        <taxon>Pseudomonadota</taxon>
        <taxon>Gammaproteobacteria</taxon>
        <taxon>Oceanospirillales</taxon>
        <taxon>Halomonadaceae</taxon>
        <taxon>Salinicola</taxon>
    </lineage>
</organism>
<protein>
    <recommendedName>
        <fullName evidence="11">Transport permease protein</fullName>
    </recommendedName>
</protein>
<evidence type="ECO:0000256" key="6">
    <source>
        <dbReference type="ARBA" id="ARBA00022692"/>
    </source>
</evidence>
<proteinExistence type="inferred from homology"/>
<keyword evidence="7" id="KW-0972">Capsule biogenesis/degradation</keyword>
<evidence type="ECO:0000256" key="3">
    <source>
        <dbReference type="ARBA" id="ARBA00022448"/>
    </source>
</evidence>
<evidence type="ECO:0000256" key="4">
    <source>
        <dbReference type="ARBA" id="ARBA00022475"/>
    </source>
</evidence>
<name>A0A640WGF0_9GAMM</name>
<feature type="transmembrane region" description="Helical" evidence="11">
    <location>
        <begin position="16"/>
        <end position="38"/>
    </location>
</feature>
<feature type="transmembrane region" description="Helical" evidence="11">
    <location>
        <begin position="133"/>
        <end position="153"/>
    </location>
</feature>
<evidence type="ECO:0000256" key="10">
    <source>
        <dbReference type="ARBA" id="ARBA00023136"/>
    </source>
</evidence>
<feature type="transmembrane region" description="Helical" evidence="11">
    <location>
        <begin position="92"/>
        <end position="113"/>
    </location>
</feature>
<comment type="caution">
    <text evidence="13">The sequence shown here is derived from an EMBL/GenBank/DDBJ whole genome shotgun (WGS) entry which is preliminary data.</text>
</comment>
<evidence type="ECO:0000313" key="13">
    <source>
        <dbReference type="EMBL" id="KAA0019351.1"/>
    </source>
</evidence>
<keyword evidence="6 11" id="KW-0812">Transmembrane</keyword>
<sequence>MFMREMVARTMADRMAWFWMIFEPMAVVAVMIAIRGVILGGRHIEGADFIPWILVGLMGFTLFRENLMRLMGAVDANAGLFTYRQVKPVDTVLVRSFLEFMLKSFVLLLLILLGNLMKIEIVPHRPLEALFDWLSLWMLGLGAGLLSSVAASLVPEIGNIIRLTSMPLMILSGVIFPLQYVPHEYQQYVLLNPIVHGLESMRLNFFPSYRSLDGIDLAYLWYWALTMMTLGLMLHLRFENRLKAR</sequence>
<keyword evidence="9" id="KW-0625">Polysaccharide transport</keyword>
<dbReference type="PRINTS" id="PR00164">
    <property type="entry name" value="ABC2TRNSPORT"/>
</dbReference>
<evidence type="ECO:0000256" key="7">
    <source>
        <dbReference type="ARBA" id="ARBA00022903"/>
    </source>
</evidence>
<evidence type="ECO:0000256" key="2">
    <source>
        <dbReference type="ARBA" id="ARBA00007783"/>
    </source>
</evidence>
<reference evidence="13 14" key="1">
    <citation type="submission" date="2019-08" db="EMBL/GenBank/DDBJ databases">
        <title>Bioinformatics analysis of the strain L3 and L5.</title>
        <authorList>
            <person name="Li X."/>
        </authorList>
    </citation>
    <scope>NUCLEOTIDE SEQUENCE [LARGE SCALE GENOMIC DNA]</scope>
    <source>
        <strain evidence="13 14">L3</strain>
    </source>
</reference>
<dbReference type="InterPro" id="IPR047817">
    <property type="entry name" value="ABC2_TM_bact-type"/>
</dbReference>
<gene>
    <name evidence="13" type="ORF">F0A16_06525</name>
</gene>
<accession>A0A640WGF0</accession>
<dbReference type="GO" id="GO:0043190">
    <property type="term" value="C:ATP-binding cassette (ABC) transporter complex"/>
    <property type="evidence" value="ECO:0007669"/>
    <property type="project" value="InterPro"/>
</dbReference>
<feature type="domain" description="ABC transmembrane type-2" evidence="12">
    <location>
        <begin position="15"/>
        <end position="238"/>
    </location>
</feature>
<keyword evidence="14" id="KW-1185">Reference proteome</keyword>
<evidence type="ECO:0000256" key="9">
    <source>
        <dbReference type="ARBA" id="ARBA00023047"/>
    </source>
</evidence>
<keyword evidence="4 11" id="KW-1003">Cell membrane</keyword>
<evidence type="ECO:0000256" key="11">
    <source>
        <dbReference type="RuleBase" id="RU361157"/>
    </source>
</evidence>
<dbReference type="InterPro" id="IPR013525">
    <property type="entry name" value="ABC2_TM"/>
</dbReference>
<comment type="subcellular location">
    <subcellularLocation>
        <location evidence="11">Cell inner membrane</location>
        <topology evidence="11">Multi-pass membrane protein</topology>
    </subcellularLocation>
    <subcellularLocation>
        <location evidence="1">Cell membrane</location>
        <topology evidence="1">Multi-pass membrane protein</topology>
    </subcellularLocation>
</comment>
<dbReference type="PROSITE" id="PS51012">
    <property type="entry name" value="ABC_TM2"/>
    <property type="match status" value="1"/>
</dbReference>
<feature type="transmembrane region" description="Helical" evidence="11">
    <location>
        <begin position="160"/>
        <end position="181"/>
    </location>
</feature>
<dbReference type="EMBL" id="VTPX01000003">
    <property type="protein sequence ID" value="KAA0019351.1"/>
    <property type="molecule type" value="Genomic_DNA"/>
</dbReference>
<dbReference type="GO" id="GO:0015920">
    <property type="term" value="P:lipopolysaccharide transport"/>
    <property type="evidence" value="ECO:0007669"/>
    <property type="project" value="TreeGrafter"/>
</dbReference>